<organism evidence="1 2">
    <name type="scientific">Hoylesella timonensis</name>
    <dbReference type="NCBI Taxonomy" id="386414"/>
    <lineage>
        <taxon>Bacteria</taxon>
        <taxon>Pseudomonadati</taxon>
        <taxon>Bacteroidota</taxon>
        <taxon>Bacteroidia</taxon>
        <taxon>Bacteroidales</taxon>
        <taxon>Prevotellaceae</taxon>
        <taxon>Hoylesella</taxon>
    </lineage>
</organism>
<dbReference type="AlphaFoldDB" id="A0A2K0XPB0"/>
<protein>
    <submittedName>
        <fullName evidence="1">Uncharacterized protein</fullName>
    </submittedName>
</protein>
<proteinExistence type="predicted"/>
<dbReference type="Proteomes" id="UP000236634">
    <property type="component" value="Unassembled WGS sequence"/>
</dbReference>
<accession>A0A2K0XPB0</accession>
<evidence type="ECO:0000313" key="1">
    <source>
        <dbReference type="EMBL" id="PNP96375.1"/>
    </source>
</evidence>
<dbReference type="RefSeq" id="WP_103002329.1">
    <property type="nucleotide sequence ID" value="NZ_NBAX01000001.1"/>
</dbReference>
<sequence>MKKSLSKLAQIYFDDANGQRFFDYIVESQINGNFNQVVELFNELRHTDKAEFLIQLTEEDDCCQLPFSHSDRRECFINIVKQVFKTR</sequence>
<dbReference type="EMBL" id="NBAX01000001">
    <property type="protein sequence ID" value="PNP96375.1"/>
    <property type="molecule type" value="Genomic_DNA"/>
</dbReference>
<gene>
    <name evidence="1" type="ORF">BFS16_00375</name>
</gene>
<comment type="caution">
    <text evidence="1">The sequence shown here is derived from an EMBL/GenBank/DDBJ whole genome shotgun (WGS) entry which is preliminary data.</text>
</comment>
<name>A0A2K0XPB0_9BACT</name>
<reference evidence="1 2" key="1">
    <citation type="submission" date="2017-03" db="EMBL/GenBank/DDBJ databases">
        <authorList>
            <person name="Afonso C.L."/>
            <person name="Miller P.J."/>
            <person name="Scott M.A."/>
            <person name="Spackman E."/>
            <person name="Goraichik I."/>
            <person name="Dimitrov K.M."/>
            <person name="Suarez D.L."/>
            <person name="Swayne D.E."/>
        </authorList>
    </citation>
    <scope>NUCLEOTIDE SEQUENCE [LARGE SCALE GENOMIC DNA]</scope>
    <source>
        <strain evidence="1 2">DNF00076</strain>
    </source>
</reference>
<evidence type="ECO:0000313" key="2">
    <source>
        <dbReference type="Proteomes" id="UP000236634"/>
    </source>
</evidence>